<evidence type="ECO:0000259" key="4">
    <source>
        <dbReference type="SMART" id="SM00322"/>
    </source>
</evidence>
<dbReference type="InterPro" id="IPR004088">
    <property type="entry name" value="KH_dom_type_1"/>
</dbReference>
<dbReference type="Pfam" id="PF22985">
    <property type="entry name" value="KH_BICC1"/>
    <property type="match status" value="2"/>
</dbReference>
<evidence type="ECO:0000256" key="2">
    <source>
        <dbReference type="PROSITE-ProRule" id="PRU00117"/>
    </source>
</evidence>
<dbReference type="EMBL" id="AFYH01018721">
    <property type="status" value="NOT_ANNOTATED_CDS"/>
    <property type="molecule type" value="Genomic_DNA"/>
</dbReference>
<dbReference type="GO" id="GO:0003723">
    <property type="term" value="F:RNA binding"/>
    <property type="evidence" value="ECO:0007669"/>
    <property type="project" value="UniProtKB-UniRule"/>
</dbReference>
<proteinExistence type="predicted"/>
<feature type="region of interest" description="Disordered" evidence="3">
    <location>
        <begin position="502"/>
        <end position="536"/>
    </location>
</feature>
<dbReference type="GO" id="GO:0005737">
    <property type="term" value="C:cytoplasm"/>
    <property type="evidence" value="ECO:0007669"/>
    <property type="project" value="TreeGrafter"/>
</dbReference>
<dbReference type="InParanoid" id="H3B0X9"/>
<sequence>DPDWLEERFRVDRKKLETMVQTPTDENGQSGEDFFQKVMDETNTHIKWPSKLKIGAKSKKDAVKPIYKSTENPRESHQYMITVFITKQVNKVTLKMDVSYTEHSHVIGKGGNNIKKVMEDTGCHIHFPDSNRNNNHIEKSNQVSIAGPVSGVESARKHIRELQPLALMFDVPIASAPQLLPDVNSPIIQHLMQTLNVTVSFKQNPKFLTTVCTVKGLQGNSSAVKKATMLLMELLVGPELSASVSTQLDITPQQHLFLMGQSGANIISIMQTTQTQLIFPEPICLQAKTTLLIQGTVDSVCMAKQQLLDSLPVCLMFDMKEDIEVDPQKNNQLMEKFGVFISIKPKPKQTAKSVVVKSLERNMLHIYEARQLLLGLESNEVTLTTKSADEVSLPNEVPSHWLNLLTQQLSLTEQGKIIVNVLKLKALTAISSVLSALNGQTLQVNHRPGHSSLTTSFTEGLMQSCTHLRRLPTAGLTLPQGVQAPTLTTMLPVVSKLVETRPAPPPGLTYPVETQEAPPDVQRENSSVANSSKNGGEKNVYNKKYITVSHSRSYESIASLNPQSPPYINFFQSLLNVKLGEPPKGPSDKFTDACVVRSSSPVHKNSEFFMKIPSAIQSPLLTQTALSFLNNCLYTESPNVEVSSGILIPGENKTIKQPPTSENSRAQSQDAVEVLAQNKGDLEALISTKAAVVIMACNYEKKKLLATKAMQRKPVVTEVRTPTDTWSGLGFSKSMPAEAVKELRCVNRRCYKSYLATNTQMNSVLIRSFWNNEKVLNGSNSDNWRE</sequence>
<dbReference type="Gene3D" id="3.30.310.270">
    <property type="match status" value="2"/>
</dbReference>
<feature type="compositionally biased region" description="Polar residues" evidence="3">
    <location>
        <begin position="524"/>
        <end position="534"/>
    </location>
</feature>
<dbReference type="InterPro" id="IPR047554">
    <property type="entry name" value="BICC1_KH-I_rpt2"/>
</dbReference>
<dbReference type="PROSITE" id="PS50084">
    <property type="entry name" value="KH_TYPE_1"/>
    <property type="match status" value="2"/>
</dbReference>
<name>H3B0X9_LATCH</name>
<dbReference type="EMBL" id="AFYH01018722">
    <property type="status" value="NOT_ANNOTATED_CDS"/>
    <property type="molecule type" value="Genomic_DNA"/>
</dbReference>
<accession>H3B0X9</accession>
<dbReference type="SUPFAM" id="SSF54791">
    <property type="entry name" value="Eukaryotic type KH-domain (KH-domain type I)"/>
    <property type="match status" value="2"/>
</dbReference>
<feature type="domain" description="K Homology" evidence="4">
    <location>
        <begin position="90"/>
        <end position="164"/>
    </location>
</feature>
<dbReference type="Pfam" id="PF24234">
    <property type="entry name" value="KH_BICC1_1st"/>
    <property type="match status" value="1"/>
</dbReference>
<evidence type="ECO:0000313" key="5">
    <source>
        <dbReference type="Ensembl" id="ENSLACP00000015550.1"/>
    </source>
</evidence>
<dbReference type="EMBL" id="AFYH01018718">
    <property type="status" value="NOT_ANNOTATED_CDS"/>
    <property type="molecule type" value="Genomic_DNA"/>
</dbReference>
<dbReference type="eggNOG" id="KOG2208">
    <property type="taxonomic scope" value="Eukaryota"/>
</dbReference>
<evidence type="ECO:0000256" key="1">
    <source>
        <dbReference type="ARBA" id="ARBA00022737"/>
    </source>
</evidence>
<keyword evidence="6" id="KW-1185">Reference proteome</keyword>
<dbReference type="Proteomes" id="UP000008672">
    <property type="component" value="Unassembled WGS sequence"/>
</dbReference>
<dbReference type="EMBL" id="AFYH01018719">
    <property type="status" value="NOT_ANNOTATED_CDS"/>
    <property type="molecule type" value="Genomic_DNA"/>
</dbReference>
<dbReference type="InterPro" id="IPR004087">
    <property type="entry name" value="KH_dom"/>
</dbReference>
<dbReference type="EMBL" id="AFYH01018724">
    <property type="status" value="NOT_ANNOTATED_CDS"/>
    <property type="molecule type" value="Genomic_DNA"/>
</dbReference>
<dbReference type="HOGENOM" id="CLU_008040_0_0_1"/>
<dbReference type="EMBL" id="AFYH01018720">
    <property type="status" value="NOT_ANNOTATED_CDS"/>
    <property type="molecule type" value="Genomic_DNA"/>
</dbReference>
<reference evidence="5" key="2">
    <citation type="submission" date="2025-08" db="UniProtKB">
        <authorList>
            <consortium name="Ensembl"/>
        </authorList>
    </citation>
    <scope>IDENTIFICATION</scope>
</reference>
<dbReference type="Pfam" id="PF00013">
    <property type="entry name" value="KH_1"/>
    <property type="match status" value="2"/>
</dbReference>
<evidence type="ECO:0000313" key="6">
    <source>
        <dbReference type="Proteomes" id="UP000008672"/>
    </source>
</evidence>
<keyword evidence="2" id="KW-0694">RNA-binding</keyword>
<dbReference type="PANTHER" id="PTHR10627">
    <property type="entry name" value="SCP160"/>
    <property type="match status" value="1"/>
</dbReference>
<reference evidence="6" key="1">
    <citation type="submission" date="2011-08" db="EMBL/GenBank/DDBJ databases">
        <title>The draft genome of Latimeria chalumnae.</title>
        <authorList>
            <person name="Di Palma F."/>
            <person name="Alfoldi J."/>
            <person name="Johnson J."/>
            <person name="Berlin A."/>
            <person name="Gnerre S."/>
            <person name="Jaffe D."/>
            <person name="MacCallum I."/>
            <person name="Young S."/>
            <person name="Walker B.J."/>
            <person name="Lander E."/>
            <person name="Lindblad-Toh K."/>
        </authorList>
    </citation>
    <scope>NUCLEOTIDE SEQUENCE [LARGE SCALE GENOMIC DNA]</scope>
    <source>
        <strain evidence="6">Wild caught</strain>
    </source>
</reference>
<protein>
    <recommendedName>
        <fullName evidence="4">K Homology domain-containing protein</fullName>
    </recommendedName>
</protein>
<dbReference type="InterPro" id="IPR054727">
    <property type="entry name" value="BICC1_KH"/>
</dbReference>
<keyword evidence="1" id="KW-0677">Repeat</keyword>
<evidence type="ECO:0000256" key="3">
    <source>
        <dbReference type="SAM" id="MobiDB-lite"/>
    </source>
</evidence>
<dbReference type="Ensembl" id="ENSLACT00000015658.1">
    <property type="protein sequence ID" value="ENSLACP00000015550.1"/>
    <property type="gene ID" value="ENSLACG00000013687.1"/>
</dbReference>
<reference evidence="5" key="3">
    <citation type="submission" date="2025-09" db="UniProtKB">
        <authorList>
            <consortium name="Ensembl"/>
        </authorList>
    </citation>
    <scope>IDENTIFICATION</scope>
</reference>
<dbReference type="EMBL" id="AFYH01018723">
    <property type="status" value="NOT_ANNOTATED_CDS"/>
    <property type="molecule type" value="Genomic_DNA"/>
</dbReference>
<dbReference type="EMBL" id="AFYH01018717">
    <property type="status" value="NOT_ANNOTATED_CDS"/>
    <property type="molecule type" value="Genomic_DNA"/>
</dbReference>
<dbReference type="InterPro" id="IPR047549">
    <property type="entry name" value="BICC1_KH-I_rpt1"/>
</dbReference>
<feature type="domain" description="K Homology" evidence="4">
    <location>
        <begin position="242"/>
        <end position="312"/>
    </location>
</feature>
<dbReference type="STRING" id="7897.ENSLACP00000015550"/>
<dbReference type="PANTHER" id="PTHR10627:SF59">
    <property type="entry name" value="BICAUDAL C HOMOLOG 2"/>
    <property type="match status" value="1"/>
</dbReference>
<dbReference type="CDD" id="cd22421">
    <property type="entry name" value="KH-I_BICC1_rpt2"/>
    <property type="match status" value="1"/>
</dbReference>
<dbReference type="SMART" id="SM00322">
    <property type="entry name" value="KH"/>
    <property type="match status" value="2"/>
</dbReference>
<dbReference type="InterPro" id="IPR036612">
    <property type="entry name" value="KH_dom_type_1_sf"/>
</dbReference>
<dbReference type="AlphaFoldDB" id="H3B0X9"/>
<dbReference type="GeneTree" id="ENSGT00940000166070"/>
<organism evidence="5 6">
    <name type="scientific">Latimeria chalumnae</name>
    <name type="common">Coelacanth</name>
    <dbReference type="NCBI Taxonomy" id="7897"/>
    <lineage>
        <taxon>Eukaryota</taxon>
        <taxon>Metazoa</taxon>
        <taxon>Chordata</taxon>
        <taxon>Craniata</taxon>
        <taxon>Vertebrata</taxon>
        <taxon>Euteleostomi</taxon>
        <taxon>Coelacanthiformes</taxon>
        <taxon>Coelacanthidae</taxon>
        <taxon>Latimeria</taxon>
    </lineage>
</organism>